<dbReference type="Gene3D" id="3.40.30.10">
    <property type="entry name" value="Glutaredoxin"/>
    <property type="match status" value="1"/>
</dbReference>
<organism evidence="2 3">
    <name type="scientific">Echinicola pacifica</name>
    <dbReference type="NCBI Taxonomy" id="346377"/>
    <lineage>
        <taxon>Bacteria</taxon>
        <taxon>Pseudomonadati</taxon>
        <taxon>Bacteroidota</taxon>
        <taxon>Cytophagia</taxon>
        <taxon>Cytophagales</taxon>
        <taxon>Cyclobacteriaceae</taxon>
        <taxon>Echinicola</taxon>
    </lineage>
</organism>
<evidence type="ECO:0000313" key="3">
    <source>
        <dbReference type="Proteomes" id="UP000619457"/>
    </source>
</evidence>
<reference evidence="2" key="2">
    <citation type="submission" date="2020-09" db="EMBL/GenBank/DDBJ databases">
        <authorList>
            <person name="Sun Q."/>
            <person name="Kim S."/>
        </authorList>
    </citation>
    <scope>NUCLEOTIDE SEQUENCE</scope>
    <source>
        <strain evidence="2">KCTC 12368</strain>
    </source>
</reference>
<proteinExistence type="predicted"/>
<dbReference type="Proteomes" id="UP000619457">
    <property type="component" value="Unassembled WGS sequence"/>
</dbReference>
<dbReference type="PROSITE" id="PS51352">
    <property type="entry name" value="THIOREDOXIN_2"/>
    <property type="match status" value="1"/>
</dbReference>
<evidence type="ECO:0000313" key="2">
    <source>
        <dbReference type="EMBL" id="GGZ22394.1"/>
    </source>
</evidence>
<dbReference type="AlphaFoldDB" id="A0A918UN42"/>
<dbReference type="InterPro" id="IPR013766">
    <property type="entry name" value="Thioredoxin_domain"/>
</dbReference>
<protein>
    <recommendedName>
        <fullName evidence="1">Thioredoxin domain-containing protein</fullName>
    </recommendedName>
</protein>
<gene>
    <name evidence="2" type="ORF">GCM10007049_14010</name>
</gene>
<name>A0A918UN42_9BACT</name>
<sequence length="173" mass="20189">MHLIKNLTVQLTKPMSASISATEFRIVNWIGPDGNKHEEYRLADYESHFKIIFCFQHWCPGCHSAGFPNLQKLYDTFKNDQKFMFFAIQTVFEGHKVNSFDKLRENQLKYKLPIPFGQDEGTASGHELSTLMQDYKTRGTPWFLFIDENNKVLFSDFHINIDAALIFLKSRKS</sequence>
<evidence type="ECO:0000259" key="1">
    <source>
        <dbReference type="PROSITE" id="PS51352"/>
    </source>
</evidence>
<dbReference type="SUPFAM" id="SSF52833">
    <property type="entry name" value="Thioredoxin-like"/>
    <property type="match status" value="1"/>
</dbReference>
<reference evidence="2" key="1">
    <citation type="journal article" date="2014" name="Int. J. Syst. Evol. Microbiol.">
        <title>Complete genome sequence of Corynebacterium casei LMG S-19264T (=DSM 44701T), isolated from a smear-ripened cheese.</title>
        <authorList>
            <consortium name="US DOE Joint Genome Institute (JGI-PGF)"/>
            <person name="Walter F."/>
            <person name="Albersmeier A."/>
            <person name="Kalinowski J."/>
            <person name="Ruckert C."/>
        </authorList>
    </citation>
    <scope>NUCLEOTIDE SEQUENCE</scope>
    <source>
        <strain evidence="2">KCTC 12368</strain>
    </source>
</reference>
<dbReference type="EMBL" id="BMWX01000002">
    <property type="protein sequence ID" value="GGZ22394.1"/>
    <property type="molecule type" value="Genomic_DNA"/>
</dbReference>
<keyword evidence="3" id="KW-1185">Reference proteome</keyword>
<dbReference type="Pfam" id="PF08534">
    <property type="entry name" value="Redoxin"/>
    <property type="match status" value="1"/>
</dbReference>
<accession>A0A918UN42</accession>
<dbReference type="GO" id="GO:0016491">
    <property type="term" value="F:oxidoreductase activity"/>
    <property type="evidence" value="ECO:0007669"/>
    <property type="project" value="InterPro"/>
</dbReference>
<feature type="domain" description="Thioredoxin" evidence="1">
    <location>
        <begin position="15"/>
        <end position="173"/>
    </location>
</feature>
<dbReference type="InterPro" id="IPR013740">
    <property type="entry name" value="Redoxin"/>
</dbReference>
<comment type="caution">
    <text evidence="2">The sequence shown here is derived from an EMBL/GenBank/DDBJ whole genome shotgun (WGS) entry which is preliminary data.</text>
</comment>
<dbReference type="InterPro" id="IPR036249">
    <property type="entry name" value="Thioredoxin-like_sf"/>
</dbReference>